<gene>
    <name evidence="3" type="ORF">TcWFU_001936</name>
</gene>
<feature type="domain" description="UBX" evidence="2">
    <location>
        <begin position="465"/>
        <end position="541"/>
    </location>
</feature>
<dbReference type="Gene3D" id="3.10.20.90">
    <property type="entry name" value="Phosphatidylinositol 3-kinase Catalytic Subunit, Chain A, domain 1"/>
    <property type="match status" value="2"/>
</dbReference>
<comment type="caution">
    <text evidence="3">The sequence shown here is derived from an EMBL/GenBank/DDBJ whole genome shotgun (WGS) entry which is preliminary data.</text>
</comment>
<dbReference type="EMBL" id="JAKROA010000013">
    <property type="protein sequence ID" value="KAL5104216.1"/>
    <property type="molecule type" value="Genomic_DNA"/>
</dbReference>
<dbReference type="PANTHER" id="PTHR46467:SF1">
    <property type="entry name" value="TETHER CONTAINING UBX DOMAIN FOR GLUT4"/>
    <property type="match status" value="1"/>
</dbReference>
<proteinExistence type="predicted"/>
<evidence type="ECO:0000256" key="1">
    <source>
        <dbReference type="SAM" id="MobiDB-lite"/>
    </source>
</evidence>
<dbReference type="PROSITE" id="PS50033">
    <property type="entry name" value="UBX"/>
    <property type="match status" value="1"/>
</dbReference>
<dbReference type="Pfam" id="PF00789">
    <property type="entry name" value="UBX"/>
    <property type="match status" value="1"/>
</dbReference>
<keyword evidence="4" id="KW-1185">Reference proteome</keyword>
<reference evidence="3 4" key="1">
    <citation type="journal article" date="2022" name="Front. Cell. Infect. Microbiol.">
        <title>The Genomes of Two Strains of Taenia crassiceps the Animal Model for the Study of Human Cysticercosis.</title>
        <authorList>
            <person name="Bobes R.J."/>
            <person name="Estrada K."/>
            <person name="Rios-Valencia D.G."/>
            <person name="Calderon-Gallegos A."/>
            <person name="de la Torre P."/>
            <person name="Carrero J.C."/>
            <person name="Sanchez-Flores A."/>
            <person name="Laclette J.P."/>
        </authorList>
    </citation>
    <scope>NUCLEOTIDE SEQUENCE [LARGE SCALE GENOMIC DNA]</scope>
    <source>
        <strain evidence="3">WFUcys</strain>
    </source>
</reference>
<feature type="compositionally biased region" description="Polar residues" evidence="1">
    <location>
        <begin position="229"/>
        <end position="240"/>
    </location>
</feature>
<dbReference type="InterPro" id="IPR021569">
    <property type="entry name" value="TUG-UBL1"/>
</dbReference>
<name>A0ABR4Q3Q9_9CEST</name>
<dbReference type="Pfam" id="PF11470">
    <property type="entry name" value="TUG-UBL1"/>
    <property type="match status" value="1"/>
</dbReference>
<dbReference type="InterPro" id="IPR029071">
    <property type="entry name" value="Ubiquitin-like_domsf"/>
</dbReference>
<feature type="region of interest" description="Disordered" evidence="1">
    <location>
        <begin position="158"/>
        <end position="286"/>
    </location>
</feature>
<evidence type="ECO:0000259" key="2">
    <source>
        <dbReference type="PROSITE" id="PS50033"/>
    </source>
</evidence>
<evidence type="ECO:0000313" key="4">
    <source>
        <dbReference type="Proteomes" id="UP001651158"/>
    </source>
</evidence>
<feature type="compositionally biased region" description="Low complexity" evidence="1">
    <location>
        <begin position="172"/>
        <end position="187"/>
    </location>
</feature>
<dbReference type="PANTHER" id="PTHR46467">
    <property type="entry name" value="TETHER CONTAINING UBX DOMAIN FOR GLUT4"/>
    <property type="match status" value="1"/>
</dbReference>
<dbReference type="InterPro" id="IPR001012">
    <property type="entry name" value="UBX_dom"/>
</dbReference>
<organism evidence="3 4">
    <name type="scientific">Taenia crassiceps</name>
    <dbReference type="NCBI Taxonomy" id="6207"/>
    <lineage>
        <taxon>Eukaryota</taxon>
        <taxon>Metazoa</taxon>
        <taxon>Spiralia</taxon>
        <taxon>Lophotrochozoa</taxon>
        <taxon>Platyhelminthes</taxon>
        <taxon>Cestoda</taxon>
        <taxon>Eucestoda</taxon>
        <taxon>Cyclophyllidea</taxon>
        <taxon>Taeniidae</taxon>
        <taxon>Taenia</taxon>
    </lineage>
</organism>
<accession>A0ABR4Q3Q9</accession>
<protein>
    <submittedName>
        <fullName evidence="3">Tether containing UBX domain for GLUT4</fullName>
    </submittedName>
</protein>
<dbReference type="CDD" id="cd17075">
    <property type="entry name" value="UBX1_UBXN9"/>
    <property type="match status" value="1"/>
</dbReference>
<dbReference type="SUPFAM" id="SSF54236">
    <property type="entry name" value="Ubiquitin-like"/>
    <property type="match status" value="2"/>
</dbReference>
<sequence>MSHLNIRYPTGHLEVFEAACAKRSLDPKAYRLVYKKRAVDLSLPFMYSGLTNRATLEIVAHDEGETVPNPSTSTVRIGIRLEDGHRVEWSGYASSSIWSILESLASYDKKVATLLTPVADESVPTVVYLQNQIGGEESLRETTLVSLGIRGSALFQLHRGPPQHSESAAKRLSPVLSSSAGASLSTAEKGQPPESSSPLGKKSPQPLALEYSSPPTPAASTSQPPCGQHSPQDESTSMLPSGSSGSDAGFSECSPPAKRPPPPPALQHLPPLGPVAGASQPTCTQHLPQGESASIIFPSGSCGVPGADTTTLEPFSIFASASSRSMFDPDESTREHPRKSTTVGEMIGISLEPDAPTSSQQGAMPEHTPQFKFPTETEGQDLQHPKEEIGSCETPVGACEREEVLFQRQTSVSHDTESEELPDEYFQLTERELRLILSDLRKEAGTDVLLGERSVQRSARSARIENCQRCIIRFVWPDDICLQACFRPKEHVSALYEFIRERLANRNLPFRLFTTPPRVILSNLNETLIQAQLVPSARIHMTSQSASNKGRDVLRADVLANMKPSVEAGNILAKWMSKSPSI</sequence>
<dbReference type="InterPro" id="IPR059238">
    <property type="entry name" value="UBX1_UBXN9"/>
</dbReference>
<dbReference type="CDD" id="cd16118">
    <property type="entry name" value="UBX2_UBXN9"/>
    <property type="match status" value="1"/>
</dbReference>
<feature type="region of interest" description="Disordered" evidence="1">
    <location>
        <begin position="352"/>
        <end position="383"/>
    </location>
</feature>
<evidence type="ECO:0000313" key="3">
    <source>
        <dbReference type="EMBL" id="KAL5104216.1"/>
    </source>
</evidence>
<dbReference type="Proteomes" id="UP001651158">
    <property type="component" value="Unassembled WGS sequence"/>
</dbReference>